<reference evidence="2" key="1">
    <citation type="journal article" date="2017" name="Nature">
        <title>The sunflower genome provides insights into oil metabolism, flowering and Asterid evolution.</title>
        <authorList>
            <person name="Badouin H."/>
            <person name="Gouzy J."/>
            <person name="Grassa C.J."/>
            <person name="Murat F."/>
            <person name="Staton S.E."/>
            <person name="Cottret L."/>
            <person name="Lelandais-Briere C."/>
            <person name="Owens G.L."/>
            <person name="Carrere S."/>
            <person name="Mayjonade B."/>
            <person name="Legrand L."/>
            <person name="Gill N."/>
            <person name="Kane N.C."/>
            <person name="Bowers J.E."/>
            <person name="Hubner S."/>
            <person name="Bellec A."/>
            <person name="Berard A."/>
            <person name="Berges H."/>
            <person name="Blanchet N."/>
            <person name="Boniface M.C."/>
            <person name="Brunel D."/>
            <person name="Catrice O."/>
            <person name="Chaidir N."/>
            <person name="Claudel C."/>
            <person name="Donnadieu C."/>
            <person name="Faraut T."/>
            <person name="Fievet G."/>
            <person name="Helmstetter N."/>
            <person name="King M."/>
            <person name="Knapp S.J."/>
            <person name="Lai Z."/>
            <person name="Le Paslier M.C."/>
            <person name="Lippi Y."/>
            <person name="Lorenzon L."/>
            <person name="Mandel J.R."/>
            <person name="Marage G."/>
            <person name="Marchand G."/>
            <person name="Marquand E."/>
            <person name="Bret-Mestries E."/>
            <person name="Morien E."/>
            <person name="Nambeesan S."/>
            <person name="Nguyen T."/>
            <person name="Pegot-Espagnet P."/>
            <person name="Pouilly N."/>
            <person name="Raftis F."/>
            <person name="Sallet E."/>
            <person name="Schiex T."/>
            <person name="Thomas J."/>
            <person name="Vandecasteele C."/>
            <person name="Vares D."/>
            <person name="Vear F."/>
            <person name="Vautrin S."/>
            <person name="Crespi M."/>
            <person name="Mangin B."/>
            <person name="Burke J.M."/>
            <person name="Salse J."/>
            <person name="Munos S."/>
            <person name="Vincourt P."/>
            <person name="Rieseberg L.H."/>
            <person name="Langlade N.B."/>
        </authorList>
    </citation>
    <scope>NUCLEOTIDE SEQUENCE</scope>
    <source>
        <tissue evidence="2">Leaves</tissue>
    </source>
</reference>
<reference evidence="2" key="2">
    <citation type="submission" date="2020-06" db="EMBL/GenBank/DDBJ databases">
        <title>Helianthus annuus Genome sequencing and assembly Release 2.</title>
        <authorList>
            <person name="Gouzy J."/>
            <person name="Langlade N."/>
            <person name="Munos S."/>
        </authorList>
    </citation>
    <scope>NUCLEOTIDE SEQUENCE</scope>
    <source>
        <tissue evidence="2">Leaves</tissue>
    </source>
</reference>
<evidence type="ECO:0000313" key="3">
    <source>
        <dbReference type="Proteomes" id="UP000215914"/>
    </source>
</evidence>
<dbReference type="PANTHER" id="PTHR10751">
    <property type="entry name" value="GUANYLATE BINDING PROTEIN"/>
    <property type="match status" value="1"/>
</dbReference>
<sequence length="218" mass="25017">MKKSSSGLTGYQFMDKLRPEFKSGLDALTRFVFERTRPKQVGATVMTGPIFAGITQSFLDALNNDAVPTITSSWQSVEETKCKRAVEYATEVYKSSFDSSKPVLSPLKKRQYEKHMKKLFRRLWLPLIQLLLELVLKIGKLTLARLLMAYDAMMSSDISISPMTHVDEVLQLYSELMKLDPTHYQCYKDEYSLVFLKQVIQLISRLSTARLNLQCDLL</sequence>
<comment type="caution">
    <text evidence="2">The sequence shown here is derived from an EMBL/GenBank/DDBJ whole genome shotgun (WGS) entry which is preliminary data.</text>
</comment>
<dbReference type="Gene3D" id="1.20.1000.10">
    <property type="entry name" value="Guanylate-binding protein, C-terminal domain"/>
    <property type="match status" value="1"/>
</dbReference>
<dbReference type="AlphaFoldDB" id="A0A9K3MZ55"/>
<dbReference type="InterPro" id="IPR036543">
    <property type="entry name" value="Guanylate-bd_C_sf"/>
</dbReference>
<gene>
    <name evidence="2" type="ORF">HanXRQr2_Chr11g0479191</name>
</gene>
<name>A0A9K3MZ55_HELAN</name>
<dbReference type="EMBL" id="MNCJ02000326">
    <property type="protein sequence ID" value="KAF5781071.1"/>
    <property type="molecule type" value="Genomic_DNA"/>
</dbReference>
<dbReference type="GO" id="GO:0003924">
    <property type="term" value="F:GTPase activity"/>
    <property type="evidence" value="ECO:0007669"/>
    <property type="project" value="InterPro"/>
</dbReference>
<feature type="domain" description="Guanylate-binding protein/Atlastin C-terminal" evidence="1">
    <location>
        <begin position="42"/>
        <end position="100"/>
    </location>
</feature>
<organism evidence="2 3">
    <name type="scientific">Helianthus annuus</name>
    <name type="common">Common sunflower</name>
    <dbReference type="NCBI Taxonomy" id="4232"/>
    <lineage>
        <taxon>Eukaryota</taxon>
        <taxon>Viridiplantae</taxon>
        <taxon>Streptophyta</taxon>
        <taxon>Embryophyta</taxon>
        <taxon>Tracheophyta</taxon>
        <taxon>Spermatophyta</taxon>
        <taxon>Magnoliopsida</taxon>
        <taxon>eudicotyledons</taxon>
        <taxon>Gunneridae</taxon>
        <taxon>Pentapetalae</taxon>
        <taxon>asterids</taxon>
        <taxon>campanulids</taxon>
        <taxon>Asterales</taxon>
        <taxon>Asteraceae</taxon>
        <taxon>Asteroideae</taxon>
        <taxon>Heliantheae alliance</taxon>
        <taxon>Heliantheae</taxon>
        <taxon>Helianthus</taxon>
    </lineage>
</organism>
<protein>
    <submittedName>
        <fullName evidence="2">Guanylate-binding protein/Atlastin</fullName>
    </submittedName>
</protein>
<proteinExistence type="predicted"/>
<dbReference type="Proteomes" id="UP000215914">
    <property type="component" value="Unassembled WGS sequence"/>
</dbReference>
<evidence type="ECO:0000259" key="1">
    <source>
        <dbReference type="Pfam" id="PF02841"/>
    </source>
</evidence>
<dbReference type="GO" id="GO:0005525">
    <property type="term" value="F:GTP binding"/>
    <property type="evidence" value="ECO:0007669"/>
    <property type="project" value="InterPro"/>
</dbReference>
<keyword evidence="3" id="KW-1185">Reference proteome</keyword>
<dbReference type="Gramene" id="mRNA:HanXRQr2_Chr11g0479191">
    <property type="protein sequence ID" value="mRNA:HanXRQr2_Chr11g0479191"/>
    <property type="gene ID" value="HanXRQr2_Chr11g0479191"/>
</dbReference>
<dbReference type="SUPFAM" id="SSF48340">
    <property type="entry name" value="Interferon-induced guanylate-binding protein 1 (GBP1), C-terminal domain"/>
    <property type="match status" value="1"/>
</dbReference>
<evidence type="ECO:0000313" key="2">
    <source>
        <dbReference type="EMBL" id="KAF5781071.1"/>
    </source>
</evidence>
<dbReference type="InterPro" id="IPR003191">
    <property type="entry name" value="Guanylate-bd/ATL_C"/>
</dbReference>
<accession>A0A9K3MZ55</accession>
<dbReference type="Pfam" id="PF02841">
    <property type="entry name" value="GBP_C"/>
    <property type="match status" value="1"/>
</dbReference>